<dbReference type="RefSeq" id="WP_059647342.1">
    <property type="nucleotide sequence ID" value="NZ_CP013423.1"/>
</dbReference>
<keyword evidence="2" id="KW-1185">Reference proteome</keyword>
<dbReference type="Proteomes" id="UP000070255">
    <property type="component" value="Unassembled WGS sequence"/>
</dbReference>
<comment type="caution">
    <text evidence="1">The sequence shown here is derived from an EMBL/GenBank/DDBJ whole genome shotgun (WGS) entry which is preliminary data.</text>
</comment>
<protein>
    <submittedName>
        <fullName evidence="1">Uncharacterized protein</fullName>
    </submittedName>
</protein>
<name>A0ABR5T8G1_9BURK</name>
<dbReference type="Pfam" id="PF21983">
    <property type="entry name" value="NikA-like"/>
    <property type="match status" value="1"/>
</dbReference>
<evidence type="ECO:0000313" key="2">
    <source>
        <dbReference type="Proteomes" id="UP000070255"/>
    </source>
</evidence>
<dbReference type="EMBL" id="LNJQ01000003">
    <property type="protein sequence ID" value="KWZ39567.1"/>
    <property type="molecule type" value="Genomic_DNA"/>
</dbReference>
<proteinExistence type="predicted"/>
<dbReference type="InterPro" id="IPR053842">
    <property type="entry name" value="NikA-like"/>
</dbReference>
<accession>A0ABR5T8G1</accession>
<reference evidence="1 2" key="1">
    <citation type="submission" date="2015-11" db="EMBL/GenBank/DDBJ databases">
        <authorList>
            <person name="Sahl J."/>
            <person name="Wagner D."/>
            <person name="Keim P."/>
        </authorList>
    </citation>
    <scope>NUCLEOTIDE SEQUENCE [LARGE SCALE GENOMIC DNA]</scope>
    <source>
        <strain evidence="1 2">BDU18</strain>
    </source>
</reference>
<organism evidence="1 2">
    <name type="scientific">Burkholderia savannae</name>
    <dbReference type="NCBI Taxonomy" id="1637837"/>
    <lineage>
        <taxon>Bacteria</taxon>
        <taxon>Pseudomonadati</taxon>
        <taxon>Pseudomonadota</taxon>
        <taxon>Betaproteobacteria</taxon>
        <taxon>Burkholderiales</taxon>
        <taxon>Burkholderiaceae</taxon>
        <taxon>Burkholderia</taxon>
        <taxon>pseudomallei group</taxon>
    </lineage>
</organism>
<evidence type="ECO:0000313" key="1">
    <source>
        <dbReference type="EMBL" id="KWZ39567.1"/>
    </source>
</evidence>
<gene>
    <name evidence="1" type="ORF">WS72_19365</name>
</gene>
<sequence length="128" mass="14153">MPRKAGTGKGESDRFNIRVDWDTGAFYRRKANEHGISPSEYLRQLLVQGVITETVQEIETRLMGVLSRMSAGSGGGGGVEIPDEVVLSILTSEEMLAAIVEARDPQELYRAQDRAREKMKRMKGAKNG</sequence>